<sequence length="243" mass="25527">MVPPVARQQSLSGVYFRTPEEEGFDHNTSLFKAAKAILDGKNEAPLSPIDKDEFDAAYNAAYLRSDSGHVDARDLGGAAALHIYRKFVAAVDEAHGRGPRSAQIPRAIAEGGRLFDTLGAPGGGGTKQDVVNSAAVTVARLLAQEPLAEKQFEESRRKAYEEKNGATLDARDIGTAAALKVFNEYTAPGADTTALGGEEAQIKRATDEAKRLFAELGAGGGGTVEDSVNSAAVTVAKLLAELE</sequence>
<protein>
    <recommendedName>
        <fullName evidence="1">DUF7721 domain-containing protein</fullName>
    </recommendedName>
</protein>
<evidence type="ECO:0000259" key="1">
    <source>
        <dbReference type="Pfam" id="PF24845"/>
    </source>
</evidence>
<dbReference type="PANTHER" id="PTHR39477">
    <property type="entry name" value="CHROMOSOME 8, WHOLE GENOME SHOTGUN SEQUENCE"/>
    <property type="match status" value="1"/>
</dbReference>
<name>A0A9P6AX39_9AGAM</name>
<evidence type="ECO:0000313" key="2">
    <source>
        <dbReference type="EMBL" id="KAF9513596.1"/>
    </source>
</evidence>
<feature type="domain" description="DUF7721" evidence="1">
    <location>
        <begin position="22"/>
        <end position="87"/>
    </location>
</feature>
<organism evidence="2 3">
    <name type="scientific">Hydnum rufescens UP504</name>
    <dbReference type="NCBI Taxonomy" id="1448309"/>
    <lineage>
        <taxon>Eukaryota</taxon>
        <taxon>Fungi</taxon>
        <taxon>Dikarya</taxon>
        <taxon>Basidiomycota</taxon>
        <taxon>Agaricomycotina</taxon>
        <taxon>Agaricomycetes</taxon>
        <taxon>Cantharellales</taxon>
        <taxon>Hydnaceae</taxon>
        <taxon>Hydnum</taxon>
    </lineage>
</organism>
<gene>
    <name evidence="2" type="ORF">BS47DRAFT_953849</name>
</gene>
<keyword evidence="3" id="KW-1185">Reference proteome</keyword>
<evidence type="ECO:0000313" key="3">
    <source>
        <dbReference type="Proteomes" id="UP000886523"/>
    </source>
</evidence>
<dbReference type="Pfam" id="PF24845">
    <property type="entry name" value="DUF7721"/>
    <property type="match status" value="1"/>
</dbReference>
<dbReference type="Proteomes" id="UP000886523">
    <property type="component" value="Unassembled WGS sequence"/>
</dbReference>
<dbReference type="EMBL" id="MU128970">
    <property type="protein sequence ID" value="KAF9513596.1"/>
    <property type="molecule type" value="Genomic_DNA"/>
</dbReference>
<comment type="caution">
    <text evidence="2">The sequence shown here is derived from an EMBL/GenBank/DDBJ whole genome shotgun (WGS) entry which is preliminary data.</text>
</comment>
<accession>A0A9P6AX39</accession>
<dbReference type="AlphaFoldDB" id="A0A9P6AX39"/>
<dbReference type="OrthoDB" id="2290255at2759"/>
<dbReference type="PANTHER" id="PTHR39477:SF1">
    <property type="entry name" value="BETA-FLANKING PROTEIN"/>
    <property type="match status" value="1"/>
</dbReference>
<reference evidence="2" key="1">
    <citation type="journal article" date="2020" name="Nat. Commun.">
        <title>Large-scale genome sequencing of mycorrhizal fungi provides insights into the early evolution of symbiotic traits.</title>
        <authorList>
            <person name="Miyauchi S."/>
            <person name="Kiss E."/>
            <person name="Kuo A."/>
            <person name="Drula E."/>
            <person name="Kohler A."/>
            <person name="Sanchez-Garcia M."/>
            <person name="Morin E."/>
            <person name="Andreopoulos B."/>
            <person name="Barry K.W."/>
            <person name="Bonito G."/>
            <person name="Buee M."/>
            <person name="Carver A."/>
            <person name="Chen C."/>
            <person name="Cichocki N."/>
            <person name="Clum A."/>
            <person name="Culley D."/>
            <person name="Crous P.W."/>
            <person name="Fauchery L."/>
            <person name="Girlanda M."/>
            <person name="Hayes R.D."/>
            <person name="Keri Z."/>
            <person name="LaButti K."/>
            <person name="Lipzen A."/>
            <person name="Lombard V."/>
            <person name="Magnuson J."/>
            <person name="Maillard F."/>
            <person name="Murat C."/>
            <person name="Nolan M."/>
            <person name="Ohm R.A."/>
            <person name="Pangilinan J."/>
            <person name="Pereira M.F."/>
            <person name="Perotto S."/>
            <person name="Peter M."/>
            <person name="Pfister S."/>
            <person name="Riley R."/>
            <person name="Sitrit Y."/>
            <person name="Stielow J.B."/>
            <person name="Szollosi G."/>
            <person name="Zifcakova L."/>
            <person name="Stursova M."/>
            <person name="Spatafora J.W."/>
            <person name="Tedersoo L."/>
            <person name="Vaario L.M."/>
            <person name="Yamada A."/>
            <person name="Yan M."/>
            <person name="Wang P."/>
            <person name="Xu J."/>
            <person name="Bruns T."/>
            <person name="Baldrian P."/>
            <person name="Vilgalys R."/>
            <person name="Dunand C."/>
            <person name="Henrissat B."/>
            <person name="Grigoriev I.V."/>
            <person name="Hibbett D."/>
            <person name="Nagy L.G."/>
            <person name="Martin F.M."/>
        </authorList>
    </citation>
    <scope>NUCLEOTIDE SEQUENCE</scope>
    <source>
        <strain evidence="2">UP504</strain>
    </source>
</reference>
<dbReference type="InterPro" id="IPR056138">
    <property type="entry name" value="DUF7721"/>
</dbReference>
<proteinExistence type="predicted"/>